<comment type="subcellular location">
    <subcellularLocation>
        <location evidence="2">Membrane</location>
        <topology evidence="2">Multi-pass membrane protein</topology>
    </subcellularLocation>
</comment>
<evidence type="ECO:0000313" key="15">
    <source>
        <dbReference type="Proteomes" id="UP000677126"/>
    </source>
</evidence>
<protein>
    <recommendedName>
        <fullName evidence="3">histidine kinase</fullName>
        <ecNumber evidence="3">2.7.13.3</ecNumber>
    </recommendedName>
</protein>
<keyword evidence="5" id="KW-0808">Transferase</keyword>
<keyword evidence="9" id="KW-0902">Two-component regulatory system</keyword>
<accession>A0ABX8E3I1</accession>
<dbReference type="Gene3D" id="3.30.565.10">
    <property type="entry name" value="Histidine kinase-like ATPase, C-terminal domain"/>
    <property type="match status" value="1"/>
</dbReference>
<evidence type="ECO:0000259" key="13">
    <source>
        <dbReference type="PROSITE" id="PS50885"/>
    </source>
</evidence>
<dbReference type="SUPFAM" id="SSF158472">
    <property type="entry name" value="HAMP domain-like"/>
    <property type="match status" value="1"/>
</dbReference>
<dbReference type="SUPFAM" id="SSF55874">
    <property type="entry name" value="ATPase domain of HSP90 chaperone/DNA topoisomerase II/histidine kinase"/>
    <property type="match status" value="1"/>
</dbReference>
<evidence type="ECO:0000256" key="3">
    <source>
        <dbReference type="ARBA" id="ARBA00012438"/>
    </source>
</evidence>
<dbReference type="PROSITE" id="PS50885">
    <property type="entry name" value="HAMP"/>
    <property type="match status" value="1"/>
</dbReference>
<comment type="catalytic activity">
    <reaction evidence="1">
        <text>ATP + protein L-histidine = ADP + protein N-phospho-L-histidine.</text>
        <dbReference type="EC" id="2.7.13.3"/>
    </reaction>
</comment>
<dbReference type="SMART" id="SM00387">
    <property type="entry name" value="HATPase_c"/>
    <property type="match status" value="1"/>
</dbReference>
<keyword evidence="10 11" id="KW-0472">Membrane</keyword>
<dbReference type="Proteomes" id="UP000677126">
    <property type="component" value="Chromosome"/>
</dbReference>
<feature type="transmembrane region" description="Helical" evidence="11">
    <location>
        <begin position="139"/>
        <end position="160"/>
    </location>
</feature>
<dbReference type="PANTHER" id="PTHR45436">
    <property type="entry name" value="SENSOR HISTIDINE KINASE YKOH"/>
    <property type="match status" value="1"/>
</dbReference>
<evidence type="ECO:0000256" key="1">
    <source>
        <dbReference type="ARBA" id="ARBA00000085"/>
    </source>
</evidence>
<keyword evidence="8 11" id="KW-1133">Transmembrane helix</keyword>
<evidence type="ECO:0000313" key="14">
    <source>
        <dbReference type="EMBL" id="QVM83730.1"/>
    </source>
</evidence>
<dbReference type="CDD" id="cd00082">
    <property type="entry name" value="HisKA"/>
    <property type="match status" value="1"/>
</dbReference>
<evidence type="ECO:0000259" key="12">
    <source>
        <dbReference type="PROSITE" id="PS50109"/>
    </source>
</evidence>
<dbReference type="CDD" id="cd06225">
    <property type="entry name" value="HAMP"/>
    <property type="match status" value="1"/>
</dbReference>
<dbReference type="SMART" id="SM00388">
    <property type="entry name" value="HisKA"/>
    <property type="match status" value="1"/>
</dbReference>
<dbReference type="Pfam" id="PF02518">
    <property type="entry name" value="HATPase_c"/>
    <property type="match status" value="1"/>
</dbReference>
<dbReference type="InterPro" id="IPR003594">
    <property type="entry name" value="HATPase_dom"/>
</dbReference>
<dbReference type="InterPro" id="IPR050428">
    <property type="entry name" value="TCS_sensor_his_kinase"/>
</dbReference>
<evidence type="ECO:0000256" key="8">
    <source>
        <dbReference type="ARBA" id="ARBA00022989"/>
    </source>
</evidence>
<evidence type="ECO:0000256" key="9">
    <source>
        <dbReference type="ARBA" id="ARBA00023012"/>
    </source>
</evidence>
<evidence type="ECO:0000256" key="4">
    <source>
        <dbReference type="ARBA" id="ARBA00022553"/>
    </source>
</evidence>
<dbReference type="RefSeq" id="WP_213503663.1">
    <property type="nucleotide sequence ID" value="NZ_CP054856.1"/>
</dbReference>
<feature type="transmembrane region" description="Helical" evidence="11">
    <location>
        <begin position="7"/>
        <end position="29"/>
    </location>
</feature>
<dbReference type="InterPro" id="IPR003660">
    <property type="entry name" value="HAMP_dom"/>
</dbReference>
<keyword evidence="4" id="KW-0597">Phosphoprotein</keyword>
<feature type="domain" description="Histidine kinase" evidence="12">
    <location>
        <begin position="220"/>
        <end position="433"/>
    </location>
</feature>
<dbReference type="Gene3D" id="1.10.8.500">
    <property type="entry name" value="HAMP domain in histidine kinase"/>
    <property type="match status" value="1"/>
</dbReference>
<dbReference type="InterPro" id="IPR036890">
    <property type="entry name" value="HATPase_C_sf"/>
</dbReference>
<sequence>MIRQRLFWKILVAFLFTYFAVSQGIWLLVTLTLDKGEPPAIVLRNDVAPGVVMAARNALHHGGLAEYRALELALPAVTRKHLSLHPAQAAANGQWKRPPVPPQTGVHDAATTAPDGQAYIVRFSFPDARPVRILNLPPVVLLPGIAAGLVFASLLAWYLASPINHLRRGFEQLARGDLSVRLLPRMGSRRDEIADLSRDFDRMARQLEELVEGRDRLLHDVSHELRSPLARIQLALALAERSPQRSGQALERVGHEVARLDALVGELLTLARAENDGSAGDDYFDIAGVTESVVEDVRYEAEPEDITIALTTDLRNDVPLVRGNSELMRRAIENVLRNALRFSPLRGRISVRVAEPERDREVLITIADEGPGIPADKVDAMFQPFVRGSGHTSSFGLGLAIASRAVRLHRGTIAARNRTDGGFCVEMRLPTEPLTT</sequence>
<dbReference type="SUPFAM" id="SSF47384">
    <property type="entry name" value="Homodimeric domain of signal transducing histidine kinase"/>
    <property type="match status" value="1"/>
</dbReference>
<keyword evidence="6 11" id="KW-0812">Transmembrane</keyword>
<reference evidence="14 15" key="1">
    <citation type="journal article" date="2021" name="Int. J. Syst. Evol. Microbiol.">
        <title>Novosphingobium decolorationis sp. nov., an aniline blue-decolourizing bacterium isolated from East Pacific sediment.</title>
        <authorList>
            <person name="Chen X."/>
            <person name="Dong B."/>
            <person name="Chen T."/>
            <person name="Ren N."/>
            <person name="Wang J."/>
            <person name="Xu Y."/>
            <person name="Yang J."/>
            <person name="Zhu S."/>
            <person name="Chen J."/>
        </authorList>
    </citation>
    <scope>NUCLEOTIDE SEQUENCE [LARGE SCALE GENOMIC DNA]</scope>
    <source>
        <strain evidence="14 15">502str22</strain>
    </source>
</reference>
<evidence type="ECO:0000256" key="2">
    <source>
        <dbReference type="ARBA" id="ARBA00004141"/>
    </source>
</evidence>
<gene>
    <name evidence="14" type="ORF">HT578_08485</name>
</gene>
<dbReference type="PROSITE" id="PS50109">
    <property type="entry name" value="HIS_KIN"/>
    <property type="match status" value="1"/>
</dbReference>
<dbReference type="EMBL" id="CP054856">
    <property type="protein sequence ID" value="QVM83730.1"/>
    <property type="molecule type" value="Genomic_DNA"/>
</dbReference>
<dbReference type="EC" id="2.7.13.3" evidence="3"/>
<dbReference type="InterPro" id="IPR003661">
    <property type="entry name" value="HisK_dim/P_dom"/>
</dbReference>
<evidence type="ECO:0000256" key="11">
    <source>
        <dbReference type="SAM" id="Phobius"/>
    </source>
</evidence>
<proteinExistence type="predicted"/>
<dbReference type="PRINTS" id="PR00344">
    <property type="entry name" value="BCTRLSENSOR"/>
</dbReference>
<keyword evidence="7" id="KW-0418">Kinase</keyword>
<keyword evidence="15" id="KW-1185">Reference proteome</keyword>
<feature type="domain" description="HAMP" evidence="13">
    <location>
        <begin position="157"/>
        <end position="212"/>
    </location>
</feature>
<evidence type="ECO:0000256" key="5">
    <source>
        <dbReference type="ARBA" id="ARBA00022679"/>
    </source>
</evidence>
<dbReference type="Pfam" id="PF00672">
    <property type="entry name" value="HAMP"/>
    <property type="match status" value="1"/>
</dbReference>
<evidence type="ECO:0000256" key="10">
    <source>
        <dbReference type="ARBA" id="ARBA00023136"/>
    </source>
</evidence>
<organism evidence="14 15">
    <name type="scientific">Novosphingobium decolorationis</name>
    <dbReference type="NCBI Taxonomy" id="2698673"/>
    <lineage>
        <taxon>Bacteria</taxon>
        <taxon>Pseudomonadati</taxon>
        <taxon>Pseudomonadota</taxon>
        <taxon>Alphaproteobacteria</taxon>
        <taxon>Sphingomonadales</taxon>
        <taxon>Sphingomonadaceae</taxon>
        <taxon>Novosphingobium</taxon>
    </lineage>
</organism>
<name>A0ABX8E3I1_9SPHN</name>
<dbReference type="PANTHER" id="PTHR45436:SF15">
    <property type="entry name" value="SENSOR HISTIDINE KINASE CUSS"/>
    <property type="match status" value="1"/>
</dbReference>
<dbReference type="InterPro" id="IPR036097">
    <property type="entry name" value="HisK_dim/P_sf"/>
</dbReference>
<dbReference type="SMART" id="SM00304">
    <property type="entry name" value="HAMP"/>
    <property type="match status" value="1"/>
</dbReference>
<dbReference type="InterPro" id="IPR004358">
    <property type="entry name" value="Sig_transdc_His_kin-like_C"/>
</dbReference>
<dbReference type="InterPro" id="IPR005467">
    <property type="entry name" value="His_kinase_dom"/>
</dbReference>
<evidence type="ECO:0000256" key="7">
    <source>
        <dbReference type="ARBA" id="ARBA00022777"/>
    </source>
</evidence>
<evidence type="ECO:0000256" key="6">
    <source>
        <dbReference type="ARBA" id="ARBA00022692"/>
    </source>
</evidence>
<dbReference type="Gene3D" id="1.10.287.130">
    <property type="match status" value="1"/>
</dbReference>
<dbReference type="Pfam" id="PF00512">
    <property type="entry name" value="HisKA"/>
    <property type="match status" value="1"/>
</dbReference>